<evidence type="ECO:0000256" key="2">
    <source>
        <dbReference type="SAM" id="Phobius"/>
    </source>
</evidence>
<keyword evidence="2" id="KW-0812">Transmembrane</keyword>
<reference evidence="3 4" key="1">
    <citation type="submission" date="2019-02" db="EMBL/GenBank/DDBJ databases">
        <title>Deep-cultivation of Planctomycetes and their phenomic and genomic characterization uncovers novel biology.</title>
        <authorList>
            <person name="Wiegand S."/>
            <person name="Jogler M."/>
            <person name="Boedeker C."/>
            <person name="Pinto D."/>
            <person name="Vollmers J."/>
            <person name="Rivas-Marin E."/>
            <person name="Kohn T."/>
            <person name="Peeters S.H."/>
            <person name="Heuer A."/>
            <person name="Rast P."/>
            <person name="Oberbeckmann S."/>
            <person name="Bunk B."/>
            <person name="Jeske O."/>
            <person name="Meyerdierks A."/>
            <person name="Storesund J.E."/>
            <person name="Kallscheuer N."/>
            <person name="Luecker S."/>
            <person name="Lage O.M."/>
            <person name="Pohl T."/>
            <person name="Merkel B.J."/>
            <person name="Hornburger P."/>
            <person name="Mueller R.-W."/>
            <person name="Bruemmer F."/>
            <person name="Labrenz M."/>
            <person name="Spormann A.M."/>
            <person name="Op den Camp H."/>
            <person name="Overmann J."/>
            <person name="Amann R."/>
            <person name="Jetten M.S.M."/>
            <person name="Mascher T."/>
            <person name="Medema M.H."/>
            <person name="Devos D.P."/>
            <person name="Kaster A.-K."/>
            <person name="Ovreas L."/>
            <person name="Rohde M."/>
            <person name="Galperin M.Y."/>
            <person name="Jogler C."/>
        </authorList>
    </citation>
    <scope>NUCLEOTIDE SEQUENCE [LARGE SCALE GENOMIC DNA]</scope>
    <source>
        <strain evidence="3 4">ETA_A1</strain>
    </source>
</reference>
<dbReference type="AlphaFoldDB" id="A0A517XSJ5"/>
<evidence type="ECO:0000313" key="4">
    <source>
        <dbReference type="Proteomes" id="UP000319576"/>
    </source>
</evidence>
<gene>
    <name evidence="3" type="ORF">ETAA1_24290</name>
</gene>
<dbReference type="Proteomes" id="UP000319576">
    <property type="component" value="Chromosome"/>
</dbReference>
<proteinExistence type="predicted"/>
<feature type="compositionally biased region" description="Pro residues" evidence="1">
    <location>
        <begin position="42"/>
        <end position="66"/>
    </location>
</feature>
<dbReference type="CDD" id="cd20335">
    <property type="entry name" value="BRcat_RBR"/>
    <property type="match status" value="1"/>
</dbReference>
<name>A0A517XSJ5_9BACT</name>
<dbReference type="OrthoDB" id="275211at2"/>
<feature type="transmembrane region" description="Helical" evidence="2">
    <location>
        <begin position="89"/>
        <end position="108"/>
    </location>
</feature>
<evidence type="ECO:0000313" key="3">
    <source>
        <dbReference type="EMBL" id="QDU20477.1"/>
    </source>
</evidence>
<keyword evidence="4" id="KW-1185">Reference proteome</keyword>
<feature type="compositionally biased region" description="Low complexity" evidence="1">
    <location>
        <begin position="67"/>
        <end position="78"/>
    </location>
</feature>
<feature type="region of interest" description="Disordered" evidence="1">
    <location>
        <begin position="42"/>
        <end position="82"/>
    </location>
</feature>
<evidence type="ECO:0000256" key="1">
    <source>
        <dbReference type="SAM" id="MobiDB-lite"/>
    </source>
</evidence>
<keyword evidence="2" id="KW-0472">Membrane</keyword>
<dbReference type="EMBL" id="CP036273">
    <property type="protein sequence ID" value="QDU20477.1"/>
    <property type="molecule type" value="Genomic_DNA"/>
</dbReference>
<organism evidence="3 4">
    <name type="scientific">Urbifossiella limnaea</name>
    <dbReference type="NCBI Taxonomy" id="2528023"/>
    <lineage>
        <taxon>Bacteria</taxon>
        <taxon>Pseudomonadati</taxon>
        <taxon>Planctomycetota</taxon>
        <taxon>Planctomycetia</taxon>
        <taxon>Gemmatales</taxon>
        <taxon>Gemmataceae</taxon>
        <taxon>Urbifossiella</taxon>
    </lineage>
</organism>
<sequence>MSTALKCPNPSCPYLFDPTQVPPGSLLTCPRCGMRFTLGPPPPPAYPSAYPPPQPPPAPLPPPEPAAQPAARPAARAVPPSPVSTGNTLLLVVVGVAMLMGVGLMVYFRINPLRTGGPTASPGEMRERNLTFDPPGAPWVQDDDVRVKLGAPFFLAYRRENPEAFMAFAARDYDTRNPRPSELRDGLLRPLNTLFDELTTNKVENGKWLGEPAVGFEFRGLGKKSGQTWVGESHAVSAKGFAYWSICWTGEGDSAAAFPEFDAVRGRFRLLTARDKWTPKEGTTRPFGGHKYDFQVLDGEGIWNEPPDGKAEDFDPAGNLYLRAKEKRKGRDFPLEAELLVLVLPPAGDDPLAQGVKHVQEARRAEVEKTPGVKLVFTPRTGEPEGDPANPIDETAPVARFEEKAVGARGANRLRVVSARRMGEKVVVVTAWCAWEDRLVFEDRLKQIAGSLREGP</sequence>
<accession>A0A517XSJ5</accession>
<dbReference type="KEGG" id="uli:ETAA1_24290"/>
<protein>
    <submittedName>
        <fullName evidence="3">Uncharacterized protein</fullName>
    </submittedName>
</protein>
<dbReference type="RefSeq" id="WP_145238084.1">
    <property type="nucleotide sequence ID" value="NZ_CP036273.1"/>
</dbReference>
<keyword evidence="2" id="KW-1133">Transmembrane helix</keyword>